<organism evidence="4 5">
    <name type="scientific">Desulfoluna butyratoxydans</name>
    <dbReference type="NCBI Taxonomy" id="231438"/>
    <lineage>
        <taxon>Bacteria</taxon>
        <taxon>Pseudomonadati</taxon>
        <taxon>Thermodesulfobacteriota</taxon>
        <taxon>Desulfobacteria</taxon>
        <taxon>Desulfobacterales</taxon>
        <taxon>Desulfolunaceae</taxon>
        <taxon>Desulfoluna</taxon>
    </lineage>
</organism>
<dbReference type="AlphaFoldDB" id="A0A4U8YL79"/>
<sequence length="200" mass="22029">MSNQSRMAVILAVCLMVTCGTGIGGALAETKKSKVSKSPESYTLGFGDVIDVLVWKEPDFSLENTVIRLDGKITLPLVSDVTAAGRTTRQLKANLESALRRYIDNPVVTVILREARSQRFYILGEVVQAGEYPLAKELTVLQAFAIAGGFTEWANKKEIFVLRRNDQGDTRIRINYHDILSGKDLKGNIVLLADDTIMVP</sequence>
<dbReference type="Gene3D" id="3.30.1950.10">
    <property type="entry name" value="wza like domain"/>
    <property type="match status" value="1"/>
</dbReference>
<dbReference type="Proteomes" id="UP000507962">
    <property type="component" value="Unassembled WGS sequence"/>
</dbReference>
<evidence type="ECO:0000313" key="5">
    <source>
        <dbReference type="Proteomes" id="UP000507962"/>
    </source>
</evidence>
<name>A0A4U8YL79_9BACT</name>
<proteinExistence type="predicted"/>
<keyword evidence="5" id="KW-1185">Reference proteome</keyword>
<dbReference type="PANTHER" id="PTHR33619:SF3">
    <property type="entry name" value="POLYSACCHARIDE EXPORT PROTEIN GFCE-RELATED"/>
    <property type="match status" value="1"/>
</dbReference>
<feature type="domain" description="Polysaccharide export protein N-terminal" evidence="2">
    <location>
        <begin position="37"/>
        <end position="112"/>
    </location>
</feature>
<protein>
    <submittedName>
        <fullName evidence="4">Polysaccharide export protein</fullName>
    </submittedName>
</protein>
<dbReference type="Gene3D" id="3.10.560.10">
    <property type="entry name" value="Outer membrane lipoprotein wza domain like"/>
    <property type="match status" value="1"/>
</dbReference>
<evidence type="ECO:0000259" key="3">
    <source>
        <dbReference type="Pfam" id="PF10531"/>
    </source>
</evidence>
<dbReference type="InterPro" id="IPR049712">
    <property type="entry name" value="Poly_export"/>
</dbReference>
<feature type="domain" description="Soluble ligand binding" evidence="3">
    <location>
        <begin position="120"/>
        <end position="174"/>
    </location>
</feature>
<dbReference type="EMBL" id="CAADHO010000003">
    <property type="protein sequence ID" value="VFQ44431.1"/>
    <property type="molecule type" value="Genomic_DNA"/>
</dbReference>
<dbReference type="RefSeq" id="WP_180139905.1">
    <property type="nucleotide sequence ID" value="NZ_CAADHO010000003.1"/>
</dbReference>
<dbReference type="Pfam" id="PF10531">
    <property type="entry name" value="SLBB"/>
    <property type="match status" value="1"/>
</dbReference>
<keyword evidence="1" id="KW-0732">Signal</keyword>
<accession>A0A4U8YL79</accession>
<dbReference type="GO" id="GO:0015159">
    <property type="term" value="F:polysaccharide transmembrane transporter activity"/>
    <property type="evidence" value="ECO:0007669"/>
    <property type="project" value="InterPro"/>
</dbReference>
<dbReference type="PANTHER" id="PTHR33619">
    <property type="entry name" value="POLYSACCHARIDE EXPORT PROTEIN GFCE-RELATED"/>
    <property type="match status" value="1"/>
</dbReference>
<dbReference type="InterPro" id="IPR003715">
    <property type="entry name" value="Poly_export_N"/>
</dbReference>
<evidence type="ECO:0000313" key="4">
    <source>
        <dbReference type="EMBL" id="VFQ44431.1"/>
    </source>
</evidence>
<dbReference type="InterPro" id="IPR019554">
    <property type="entry name" value="Soluble_ligand-bd"/>
</dbReference>
<dbReference type="Pfam" id="PF02563">
    <property type="entry name" value="Poly_export"/>
    <property type="match status" value="1"/>
</dbReference>
<evidence type="ECO:0000256" key="1">
    <source>
        <dbReference type="ARBA" id="ARBA00022729"/>
    </source>
</evidence>
<gene>
    <name evidence="4" type="ORF">MSL71_20800</name>
</gene>
<reference evidence="4 5" key="1">
    <citation type="submission" date="2019-03" db="EMBL/GenBank/DDBJ databases">
        <authorList>
            <person name="Nijsse B."/>
        </authorList>
    </citation>
    <scope>NUCLEOTIDE SEQUENCE [LARGE SCALE GENOMIC DNA]</scope>
    <source>
        <strain evidence="4">Desulfoluna butyratoxydans MSL71</strain>
    </source>
</reference>
<evidence type="ECO:0000259" key="2">
    <source>
        <dbReference type="Pfam" id="PF02563"/>
    </source>
</evidence>